<keyword evidence="1" id="KW-0175">Coiled coil</keyword>
<dbReference type="PANTHER" id="PTHR41259:SF1">
    <property type="entry name" value="DOUBLE-STRAND BREAK REPAIR RAD50 ATPASE, PUTATIVE-RELATED"/>
    <property type="match status" value="1"/>
</dbReference>
<proteinExistence type="predicted"/>
<evidence type="ECO:0000256" key="1">
    <source>
        <dbReference type="SAM" id="Coils"/>
    </source>
</evidence>
<dbReference type="eggNOG" id="COG0419">
    <property type="taxonomic scope" value="Bacteria"/>
</dbReference>
<feature type="coiled-coil region" evidence="1">
    <location>
        <begin position="644"/>
        <end position="685"/>
    </location>
</feature>
<evidence type="ECO:0000313" key="3">
    <source>
        <dbReference type="EMBL" id="EYF01481.1"/>
    </source>
</evidence>
<protein>
    <recommendedName>
        <fullName evidence="5">DNA double-strand break repair Rad50 ATPase</fullName>
    </recommendedName>
</protein>
<feature type="region of interest" description="Disordered" evidence="2">
    <location>
        <begin position="470"/>
        <end position="497"/>
    </location>
</feature>
<gene>
    <name evidence="3" type="ORF">CAP_8264</name>
</gene>
<dbReference type="PANTHER" id="PTHR41259">
    <property type="entry name" value="DOUBLE-STRAND BREAK REPAIR RAD50 ATPASE, PUTATIVE-RELATED"/>
    <property type="match status" value="1"/>
</dbReference>
<reference evidence="3 4" key="1">
    <citation type="submission" date="2013-05" db="EMBL/GenBank/DDBJ databases">
        <title>Genome assembly of Chondromyces apiculatus DSM 436.</title>
        <authorList>
            <person name="Sharma G."/>
            <person name="Khatri I."/>
            <person name="Kaur C."/>
            <person name="Mayilraj S."/>
            <person name="Subramanian S."/>
        </authorList>
    </citation>
    <scope>NUCLEOTIDE SEQUENCE [LARGE SCALE GENOMIC DNA]</scope>
    <source>
        <strain evidence="3 4">DSM 436</strain>
    </source>
</reference>
<dbReference type="Gene3D" id="3.40.50.300">
    <property type="entry name" value="P-loop containing nucleotide triphosphate hydrolases"/>
    <property type="match status" value="1"/>
</dbReference>
<dbReference type="SUPFAM" id="SSF52540">
    <property type="entry name" value="P-loop containing nucleoside triphosphate hydrolases"/>
    <property type="match status" value="1"/>
</dbReference>
<feature type="coiled-coil region" evidence="1">
    <location>
        <begin position="272"/>
        <end position="299"/>
    </location>
</feature>
<dbReference type="Proteomes" id="UP000019678">
    <property type="component" value="Unassembled WGS sequence"/>
</dbReference>
<dbReference type="AlphaFoldDB" id="A0A017SYV7"/>
<accession>A0A017SYV7</accession>
<organism evidence="3 4">
    <name type="scientific">Chondromyces apiculatus DSM 436</name>
    <dbReference type="NCBI Taxonomy" id="1192034"/>
    <lineage>
        <taxon>Bacteria</taxon>
        <taxon>Pseudomonadati</taxon>
        <taxon>Myxococcota</taxon>
        <taxon>Polyangia</taxon>
        <taxon>Polyangiales</taxon>
        <taxon>Polyangiaceae</taxon>
        <taxon>Chondromyces</taxon>
    </lineage>
</organism>
<dbReference type="InterPro" id="IPR027417">
    <property type="entry name" value="P-loop_NTPase"/>
</dbReference>
<evidence type="ECO:0008006" key="5">
    <source>
        <dbReference type="Google" id="ProtNLM"/>
    </source>
</evidence>
<evidence type="ECO:0000313" key="4">
    <source>
        <dbReference type="Proteomes" id="UP000019678"/>
    </source>
</evidence>
<sequence>MQGRVWIAMPGVAIELPGVGKVEIDPARPGLSRAARLAGEARASLREALLGAGVEDVQGARERRAGRAVAEDDAEVQRAKLAEVAPAGLEQLAREAAEVATARLQAEERLTLASRMGPTLERVRGRLAGQRIDAHALDMLRSLAHEVDLARAAWAAAGTELTIHALDEVRVRLGEDQPERQLVAGQEVTRHLVKPATLVIGNAELRLVPRGEDLVKTGARLERAERALGSALQERGAETLAQAEEMARARQETEGTKGTLEQRLAAVAPEGREALQVEVERLRARAQEVEGRIQAAREANARLGALEMELAANRVTGEAAGRIEALSEALAQREAEVVARAARLRWVSGAAAGQEVVIAEPYAIGAEAEAEVEAGAPGAASGVARDAEGWEVIPGELDEAGMLAQIERALEGALAHAGVPDLEAAKERWMAGLSLEQRQARLAAELERLAPGGVAALRARYEAVSSMSAGTREAAAQGEESTGDAPEPRAAVEAFQERSEAVRSEIARVEAERGPLEEAVGRCEEARRACERDVAELRSSESTLRGQLDAGRDRLASLRRVEPDEALLAQLAEAQAEARVAAEAVARAAGALAEAAPELHEGEVARAEGALRVREDSARALRESVVHHKALLDREALEGHFESLGEARAEQEAAAEALARLTREARAAKLLAEQVEDAYVEAQRQYVAPVVREALPYLNNLRPGTEIEMTQDLRLAKILRRGVPEDFAQLSGGTREQLSVIVRIALARVFARDRRPLPLLLDDTLGWTDDARFLSMVKILRDAAKELQILVLTCHGARFERLMPGYSADLDALKQAAGIPSVF</sequence>
<dbReference type="EMBL" id="ASRX01000080">
    <property type="protein sequence ID" value="EYF01481.1"/>
    <property type="molecule type" value="Genomic_DNA"/>
</dbReference>
<keyword evidence="4" id="KW-1185">Reference proteome</keyword>
<dbReference type="STRING" id="1192034.CAP_8264"/>
<comment type="caution">
    <text evidence="3">The sequence shown here is derived from an EMBL/GenBank/DDBJ whole genome shotgun (WGS) entry which is preliminary data.</text>
</comment>
<evidence type="ECO:0000256" key="2">
    <source>
        <dbReference type="SAM" id="MobiDB-lite"/>
    </source>
</evidence>
<name>A0A017SYV7_9BACT</name>